<dbReference type="InterPro" id="IPR001387">
    <property type="entry name" value="Cro/C1-type_HTH"/>
</dbReference>
<evidence type="ECO:0000256" key="3">
    <source>
        <dbReference type="ARBA" id="ARBA00023163"/>
    </source>
</evidence>
<evidence type="ECO:0000259" key="4">
    <source>
        <dbReference type="PROSITE" id="PS50943"/>
    </source>
</evidence>
<dbReference type="PANTHER" id="PTHR36511:SF4">
    <property type="entry name" value="ANTITOXIN MQSA"/>
    <property type="match status" value="1"/>
</dbReference>
<dbReference type="InterPro" id="IPR010982">
    <property type="entry name" value="Lambda_DNA-bd_dom_sf"/>
</dbReference>
<dbReference type="InterPro" id="IPR052359">
    <property type="entry name" value="HTH-type_reg/antitoxin"/>
</dbReference>
<dbReference type="SMART" id="SM00530">
    <property type="entry name" value="HTH_XRE"/>
    <property type="match status" value="1"/>
</dbReference>
<dbReference type="RefSeq" id="WP_027895258.1">
    <property type="nucleotide sequence ID" value="NZ_AP031433.1"/>
</dbReference>
<dbReference type="Proteomes" id="UP000238358">
    <property type="component" value="Chromosome"/>
</dbReference>
<evidence type="ECO:0000256" key="1">
    <source>
        <dbReference type="ARBA" id="ARBA00023015"/>
    </source>
</evidence>
<dbReference type="Pfam" id="PF01381">
    <property type="entry name" value="HTH_3"/>
    <property type="match status" value="1"/>
</dbReference>
<evidence type="ECO:0000313" key="7">
    <source>
        <dbReference type="Proteomes" id="UP000238358"/>
    </source>
</evidence>
<evidence type="ECO:0000256" key="2">
    <source>
        <dbReference type="ARBA" id="ARBA00023125"/>
    </source>
</evidence>
<name>A0A2S0M8S8_MEGEL</name>
<dbReference type="EMBL" id="JABBJH010000008">
    <property type="protein sequence ID" value="NMK39170.1"/>
    <property type="molecule type" value="Genomic_DNA"/>
</dbReference>
<evidence type="ECO:0000313" key="8">
    <source>
        <dbReference type="Proteomes" id="UP000536773"/>
    </source>
</evidence>
<evidence type="ECO:0000313" key="5">
    <source>
        <dbReference type="EMBL" id="AVO27832.1"/>
    </source>
</evidence>
<dbReference type="GeneID" id="97492447"/>
<keyword evidence="3" id="KW-0804">Transcription</keyword>
<organism evidence="5 7">
    <name type="scientific">Megasphaera elsdenii</name>
    <dbReference type="NCBI Taxonomy" id="907"/>
    <lineage>
        <taxon>Bacteria</taxon>
        <taxon>Bacillati</taxon>
        <taxon>Bacillota</taxon>
        <taxon>Negativicutes</taxon>
        <taxon>Veillonellales</taxon>
        <taxon>Veillonellaceae</taxon>
        <taxon>Megasphaera</taxon>
    </lineage>
</organism>
<accession>A0A2S0M8S8</accession>
<dbReference type="Proteomes" id="UP000536773">
    <property type="component" value="Unassembled WGS sequence"/>
</dbReference>
<feature type="domain" description="HTH cro/C1-type" evidence="4">
    <location>
        <begin position="44"/>
        <end position="80"/>
    </location>
</feature>
<dbReference type="EMBL" id="CP027569">
    <property type="protein sequence ID" value="AVO27832.1"/>
    <property type="molecule type" value="Genomic_DNA"/>
</dbReference>
<dbReference type="OrthoDB" id="9813152at2"/>
<reference evidence="5 7" key="1">
    <citation type="journal article" date="2018" name="Genome Announc.">
        <title>Complete genomes of two Megasphaera elsdenii strains, NCIMB 702410 and ATCC 25940.</title>
        <authorList>
            <person name="Hatmaker E.A."/>
            <person name="O'Dell K."/>
            <person name="Riley L.A."/>
            <person name="Klingeman D.M."/>
            <person name="Guss A.M."/>
        </authorList>
    </citation>
    <scope>NUCLEOTIDE SEQUENCE [LARGE SCALE GENOMIC DNA]</scope>
    <source>
        <strain evidence="5 7">NCIMB702410</strain>
    </source>
</reference>
<proteinExistence type="predicted"/>
<reference evidence="6 8" key="2">
    <citation type="submission" date="2020-04" db="EMBL/GenBank/DDBJ databases">
        <authorList>
            <person name="Hitch T.C.A."/>
            <person name="Wylensek D."/>
            <person name="Clavel T."/>
        </authorList>
    </citation>
    <scope>NUCLEOTIDE SEQUENCE [LARGE SCALE GENOMIC DNA]</scope>
    <source>
        <strain evidence="6 8">WCA-386-APC-2A</strain>
    </source>
</reference>
<evidence type="ECO:0000313" key="6">
    <source>
        <dbReference type="EMBL" id="NMK39170.1"/>
    </source>
</evidence>
<gene>
    <name evidence="5" type="ORF">C6Y28_09505</name>
    <name evidence="6" type="ORF">HG933_07225</name>
</gene>
<dbReference type="SUPFAM" id="SSF47413">
    <property type="entry name" value="lambda repressor-like DNA-binding domains"/>
    <property type="match status" value="1"/>
</dbReference>
<dbReference type="AlphaFoldDB" id="A0A2S0M8S8"/>
<dbReference type="Gene3D" id="1.10.260.40">
    <property type="entry name" value="lambda repressor-like DNA-binding domains"/>
    <property type="match status" value="1"/>
</dbReference>
<dbReference type="CDD" id="cd00093">
    <property type="entry name" value="HTH_XRE"/>
    <property type="match status" value="1"/>
</dbReference>
<keyword evidence="2" id="KW-0238">DNA-binding</keyword>
<protein>
    <submittedName>
        <fullName evidence="6">Helix-turn-helix domain-containing protein</fullName>
    </submittedName>
    <submittedName>
        <fullName evidence="5">Transcriptional regulator</fullName>
    </submittedName>
</protein>
<dbReference type="PROSITE" id="PS50943">
    <property type="entry name" value="HTH_CROC1"/>
    <property type="match status" value="1"/>
</dbReference>
<keyword evidence="1" id="KW-0805">Transcription regulation</keyword>
<dbReference type="PANTHER" id="PTHR36511">
    <property type="entry name" value="MERR FAMILY BACTERIAL REGULATORY PROTEIN"/>
    <property type="match status" value="1"/>
</dbReference>
<sequence>MSKAFDLLSESLNDAILDTQTKHLPRHKRKIDIEPITTYSSDEIRDIRNQLGLTQKLFAQYFGVSKKTIEAWESGKNKPSGPSRRLLGLIANKKISI</sequence>
<dbReference type="GO" id="GO:0003677">
    <property type="term" value="F:DNA binding"/>
    <property type="evidence" value="ECO:0007669"/>
    <property type="project" value="UniProtKB-KW"/>
</dbReference>